<keyword evidence="6" id="KW-0217">Developmental protein</keyword>
<proteinExistence type="inferred from homology"/>
<gene>
    <name evidence="15" type="ORF">ONB1V03_LOCUS17330</name>
</gene>
<dbReference type="GO" id="GO:0005874">
    <property type="term" value="C:microtubule"/>
    <property type="evidence" value="ECO:0007669"/>
    <property type="project" value="UniProtKB-KW"/>
</dbReference>
<evidence type="ECO:0000256" key="10">
    <source>
        <dbReference type="ARBA" id="ARBA00023017"/>
    </source>
</evidence>
<dbReference type="GO" id="GO:0005930">
    <property type="term" value="C:axoneme"/>
    <property type="evidence" value="ECO:0007669"/>
    <property type="project" value="UniProtKB-SubCell"/>
</dbReference>
<dbReference type="GO" id="GO:0045504">
    <property type="term" value="F:dynein heavy chain binding"/>
    <property type="evidence" value="ECO:0007669"/>
    <property type="project" value="TreeGrafter"/>
</dbReference>
<dbReference type="InterPro" id="IPR027417">
    <property type="entry name" value="P-loop_NTPase"/>
</dbReference>
<evidence type="ECO:0000313" key="16">
    <source>
        <dbReference type="Proteomes" id="UP000728032"/>
    </source>
</evidence>
<comment type="subcellular location">
    <subcellularLocation>
        <location evidence="3">Cytoplasm</location>
        <location evidence="3">Cytoskeleton</location>
        <location evidence="3">Cilium axoneme</location>
    </subcellularLocation>
    <subcellularLocation>
        <location evidence="1">Cytoplasm</location>
        <location evidence="1">Cytoskeleton</location>
        <location evidence="1">Cilium basal body</location>
    </subcellularLocation>
    <subcellularLocation>
        <location evidence="2">Cytoplasm</location>
        <location evidence="2">Cytoskeleton</location>
        <location evidence="2">Microtubule organizing center</location>
        <location evidence="2">Centrosome</location>
    </subcellularLocation>
</comment>
<dbReference type="GO" id="GO:0035735">
    <property type="term" value="P:intraciliary transport involved in cilium assembly"/>
    <property type="evidence" value="ECO:0007669"/>
    <property type="project" value="InterPro"/>
</dbReference>
<keyword evidence="11" id="KW-0969">Cilium</keyword>
<evidence type="ECO:0000256" key="12">
    <source>
        <dbReference type="ARBA" id="ARBA00023175"/>
    </source>
</evidence>
<keyword evidence="9" id="KW-0970">Cilium biogenesis/degradation</keyword>
<evidence type="ECO:0000256" key="8">
    <source>
        <dbReference type="ARBA" id="ARBA00022701"/>
    </source>
</evidence>
<evidence type="ECO:0000256" key="5">
    <source>
        <dbReference type="ARBA" id="ARBA00018863"/>
    </source>
</evidence>
<keyword evidence="7" id="KW-0963">Cytoplasm</keyword>
<dbReference type="GO" id="GO:0035721">
    <property type="term" value="P:intraciliary retrograde transport"/>
    <property type="evidence" value="ECO:0007669"/>
    <property type="project" value="InterPro"/>
</dbReference>
<keyword evidence="10" id="KW-0243">Dynein</keyword>
<reference evidence="15" key="1">
    <citation type="submission" date="2020-11" db="EMBL/GenBank/DDBJ databases">
        <authorList>
            <person name="Tran Van P."/>
        </authorList>
    </citation>
    <scope>NUCLEOTIDE SEQUENCE</scope>
</reference>
<evidence type="ECO:0000256" key="2">
    <source>
        <dbReference type="ARBA" id="ARBA00004300"/>
    </source>
</evidence>
<dbReference type="Gene3D" id="3.40.50.300">
    <property type="entry name" value="P-loop containing nucleotide triphosphate hydrolases"/>
    <property type="match status" value="1"/>
</dbReference>
<evidence type="ECO:0000256" key="6">
    <source>
        <dbReference type="ARBA" id="ARBA00022473"/>
    </source>
</evidence>
<name>A0A7R9MIG4_9ACAR</name>
<evidence type="ECO:0000256" key="1">
    <source>
        <dbReference type="ARBA" id="ARBA00004120"/>
    </source>
</evidence>
<dbReference type="GO" id="GO:0036064">
    <property type="term" value="C:ciliary basal body"/>
    <property type="evidence" value="ECO:0007669"/>
    <property type="project" value="TreeGrafter"/>
</dbReference>
<dbReference type="OrthoDB" id="10263060at2759"/>
<dbReference type="PANTHER" id="PTHR13236:SF0">
    <property type="entry name" value="CYTOPLASMIC DYNEIN 2 LIGHT INTERMEDIATE CHAIN 1"/>
    <property type="match status" value="1"/>
</dbReference>
<organism evidence="15">
    <name type="scientific">Oppiella nova</name>
    <dbReference type="NCBI Taxonomy" id="334625"/>
    <lineage>
        <taxon>Eukaryota</taxon>
        <taxon>Metazoa</taxon>
        <taxon>Ecdysozoa</taxon>
        <taxon>Arthropoda</taxon>
        <taxon>Chelicerata</taxon>
        <taxon>Arachnida</taxon>
        <taxon>Acari</taxon>
        <taxon>Acariformes</taxon>
        <taxon>Sarcoptiformes</taxon>
        <taxon>Oribatida</taxon>
        <taxon>Brachypylina</taxon>
        <taxon>Oppioidea</taxon>
        <taxon>Oppiidae</taxon>
        <taxon>Oppiella</taxon>
    </lineage>
</organism>
<keyword evidence="14" id="KW-0966">Cell projection</keyword>
<feature type="non-terminal residue" evidence="15">
    <location>
        <position position="1"/>
    </location>
</feature>
<keyword evidence="8" id="KW-0493">Microtubule</keyword>
<evidence type="ECO:0000256" key="7">
    <source>
        <dbReference type="ARBA" id="ARBA00022490"/>
    </source>
</evidence>
<comment type="similarity">
    <text evidence="4">Belongs to the dynein light intermediate chain family.</text>
</comment>
<dbReference type="Pfam" id="PF05783">
    <property type="entry name" value="DLIC"/>
    <property type="match status" value="1"/>
</dbReference>
<dbReference type="EMBL" id="OC936058">
    <property type="protein sequence ID" value="CAD7660767.1"/>
    <property type="molecule type" value="Genomic_DNA"/>
</dbReference>
<dbReference type="InterPro" id="IPR022780">
    <property type="entry name" value="Dynein_light_int_chain"/>
</dbReference>
<keyword evidence="12" id="KW-0505">Motor protein</keyword>
<sequence>KNVWEIAIELAESQTNYNKDSTLVVVGSKQGGKTSLIYRFIDKTDAPKPTVALEYTYGRKHKENDSSKQVCNVWELGGGVMFTNLIEFAISIQSLERTSLVIVIDLSAPEELIITIETLLNSIRDHISKILSDSYDKNLNDRLKEKSMNRIGKQNEDIQQIIPFLIPIVIMGTKYDIFQNLDPEKQKLIVRYLRLISHTMGAQLIFVSTKSEALMVKSRTVLNALAFKTPIDSLGFQSDYRKPIAIPFGSDSFKKIGAESIDAIKRTYIAIFPQMVTQVVIPDDPAKDINFKERDIDLIRAQRDSELEDYKRQPQLKQQ</sequence>
<evidence type="ECO:0000256" key="3">
    <source>
        <dbReference type="ARBA" id="ARBA00004430"/>
    </source>
</evidence>
<feature type="non-terminal residue" evidence="15">
    <location>
        <position position="319"/>
    </location>
</feature>
<dbReference type="InterPro" id="IPR040045">
    <property type="entry name" value="DYNC2LI1"/>
</dbReference>
<dbReference type="GO" id="GO:0005868">
    <property type="term" value="C:cytoplasmic dynein complex"/>
    <property type="evidence" value="ECO:0007669"/>
    <property type="project" value="InterPro"/>
</dbReference>
<keyword evidence="16" id="KW-1185">Reference proteome</keyword>
<evidence type="ECO:0000256" key="11">
    <source>
        <dbReference type="ARBA" id="ARBA00023069"/>
    </source>
</evidence>
<accession>A0A7R9MIG4</accession>
<evidence type="ECO:0000256" key="14">
    <source>
        <dbReference type="ARBA" id="ARBA00023273"/>
    </source>
</evidence>
<dbReference type="AlphaFoldDB" id="A0A7R9MIG4"/>
<evidence type="ECO:0000256" key="4">
    <source>
        <dbReference type="ARBA" id="ARBA00006831"/>
    </source>
</evidence>
<evidence type="ECO:0000256" key="9">
    <source>
        <dbReference type="ARBA" id="ARBA00022794"/>
    </source>
</evidence>
<dbReference type="Proteomes" id="UP000728032">
    <property type="component" value="Unassembled WGS sequence"/>
</dbReference>
<dbReference type="PANTHER" id="PTHR13236">
    <property type="entry name" value="DYNEIN 2 LIGHT INTERMEDIATE CHAIN, ISOFORM 2"/>
    <property type="match status" value="1"/>
</dbReference>
<evidence type="ECO:0000256" key="13">
    <source>
        <dbReference type="ARBA" id="ARBA00023212"/>
    </source>
</evidence>
<keyword evidence="13" id="KW-0206">Cytoskeleton</keyword>
<dbReference type="GO" id="GO:0005813">
    <property type="term" value="C:centrosome"/>
    <property type="evidence" value="ECO:0007669"/>
    <property type="project" value="UniProtKB-SubCell"/>
</dbReference>
<protein>
    <recommendedName>
        <fullName evidence="5">Cytoplasmic dynein 2 light intermediate chain 1</fullName>
    </recommendedName>
</protein>
<evidence type="ECO:0000313" key="15">
    <source>
        <dbReference type="EMBL" id="CAD7660767.1"/>
    </source>
</evidence>
<dbReference type="EMBL" id="CAJPVJ010021233">
    <property type="protein sequence ID" value="CAG2177903.1"/>
    <property type="molecule type" value="Genomic_DNA"/>
</dbReference>
<dbReference type="SUPFAM" id="SSF52540">
    <property type="entry name" value="P-loop containing nucleoside triphosphate hydrolases"/>
    <property type="match status" value="1"/>
</dbReference>